<accession>A0A3N0Y7V3</accession>
<evidence type="ECO:0000313" key="3">
    <source>
        <dbReference type="Proteomes" id="UP000281406"/>
    </source>
</evidence>
<dbReference type="EMBL" id="RJVU01049890">
    <property type="protein sequence ID" value="ROL42293.1"/>
    <property type="molecule type" value="Genomic_DNA"/>
</dbReference>
<feature type="compositionally biased region" description="Polar residues" evidence="1">
    <location>
        <begin position="108"/>
        <end position="128"/>
    </location>
</feature>
<feature type="region of interest" description="Disordered" evidence="1">
    <location>
        <begin position="108"/>
        <end position="135"/>
    </location>
</feature>
<organism evidence="2 3">
    <name type="scientific">Anabarilius grahami</name>
    <name type="common">Kanglang fish</name>
    <name type="synonym">Barilius grahami</name>
    <dbReference type="NCBI Taxonomy" id="495550"/>
    <lineage>
        <taxon>Eukaryota</taxon>
        <taxon>Metazoa</taxon>
        <taxon>Chordata</taxon>
        <taxon>Craniata</taxon>
        <taxon>Vertebrata</taxon>
        <taxon>Euteleostomi</taxon>
        <taxon>Actinopterygii</taxon>
        <taxon>Neopterygii</taxon>
        <taxon>Teleostei</taxon>
        <taxon>Ostariophysi</taxon>
        <taxon>Cypriniformes</taxon>
        <taxon>Xenocyprididae</taxon>
        <taxon>Xenocypridinae</taxon>
        <taxon>Xenocypridinae incertae sedis</taxon>
        <taxon>Anabarilius</taxon>
    </lineage>
</organism>
<gene>
    <name evidence="2" type="ORF">DPX16_18215</name>
</gene>
<keyword evidence="3" id="KW-1185">Reference proteome</keyword>
<reference evidence="2 3" key="1">
    <citation type="submission" date="2018-10" db="EMBL/GenBank/DDBJ databases">
        <title>Genome assembly for a Yunnan-Guizhou Plateau 3E fish, Anabarilius grahami (Regan), and its evolutionary and genetic applications.</title>
        <authorList>
            <person name="Jiang W."/>
        </authorList>
    </citation>
    <scope>NUCLEOTIDE SEQUENCE [LARGE SCALE GENOMIC DNA]</scope>
    <source>
        <strain evidence="2">AG-KIZ</strain>
        <tissue evidence="2">Muscle</tissue>
    </source>
</reference>
<comment type="caution">
    <text evidence="2">The sequence shown here is derived from an EMBL/GenBank/DDBJ whole genome shotgun (WGS) entry which is preliminary data.</text>
</comment>
<dbReference type="Proteomes" id="UP000281406">
    <property type="component" value="Unassembled WGS sequence"/>
</dbReference>
<name>A0A3N0Y7V3_ANAGA</name>
<evidence type="ECO:0000256" key="1">
    <source>
        <dbReference type="SAM" id="MobiDB-lite"/>
    </source>
</evidence>
<evidence type="ECO:0000313" key="2">
    <source>
        <dbReference type="EMBL" id="ROL42293.1"/>
    </source>
</evidence>
<sequence length="135" mass="15948">MKRRRVHNPKIALPVRHITRVRRSFRYKHPDPASQAEAVKRSARSRVRRKRFFRYKSEWLGVFPCLPDLKRGDQTGMESMEAAVIMDRKEPLVEPSARGHFLNALSRQLQPSEKRVPNTQQLAYTSQRSGRRRTR</sequence>
<proteinExistence type="predicted"/>
<protein>
    <submittedName>
        <fullName evidence="2">Uncharacterized protein</fullName>
    </submittedName>
</protein>
<dbReference type="AlphaFoldDB" id="A0A3N0Y7V3"/>